<dbReference type="PANTHER" id="PTHR24107">
    <property type="entry name" value="YNEIN REGULATORY COMPLEX SUBUNIT 5"/>
    <property type="match status" value="1"/>
</dbReference>
<proteinExistence type="predicted"/>
<gene>
    <name evidence="4" type="ORF">UPYG_G00275090</name>
</gene>
<dbReference type="CDD" id="cd00116">
    <property type="entry name" value="LRR_RI"/>
    <property type="match status" value="1"/>
</dbReference>
<comment type="caution">
    <text evidence="4">The sequence shown here is derived from an EMBL/GenBank/DDBJ whole genome shotgun (WGS) entry which is preliminary data.</text>
</comment>
<dbReference type="AlphaFoldDB" id="A0ABD0W272"/>
<protein>
    <recommendedName>
        <fullName evidence="6">T-complex-associated testis-expressed protein 1</fullName>
    </recommendedName>
</protein>
<evidence type="ECO:0000313" key="4">
    <source>
        <dbReference type="EMBL" id="KAL0964969.1"/>
    </source>
</evidence>
<evidence type="ECO:0000256" key="3">
    <source>
        <dbReference type="ARBA" id="ARBA00023212"/>
    </source>
</evidence>
<sequence>MTATNIVKSPETGLDYPVAKLTLAADPRKMRRIIAEDPDWSLTIVPLLSNLCLQHIVKHFKERPILEGLPPRQKDYVLERLSTSLPLQVTGNLISNEGYWRRCCRERWGLCDVSSYGDSWKRMFFERHLENLIEFFIPDVTDPKTVLDIVPLCRGYIRRLDISQLLPPIKEPQTEVDDSWESASDVASEGPSIDHFDFGILLKKLSHLEELHVVYQVKNCGMNFEWNLFEFTLRDCESLGKALKSCRTLRVLRLHQSKVDDVKCRLLVNNLLDHPSLRELYLSHNQISDRGARALGKLLNRSKLETLCVYDNNIQGLGALAIGYALAKNTTLRSLNLCLNRLGDEGGQAIAQALLKNCTLERLHLGSNEMSGPTARAMSQVLIQNSSLRSINLNCNNLGEDGGKELAEGMSQNSTVLECDIRLTEFGQESEISIGQVVHNNQYRARRKRNDPGE</sequence>
<keyword evidence="2" id="KW-0963">Cytoplasm</keyword>
<dbReference type="Gene3D" id="3.80.10.10">
    <property type="entry name" value="Ribonuclease Inhibitor"/>
    <property type="match status" value="2"/>
</dbReference>
<dbReference type="GO" id="GO:0005856">
    <property type="term" value="C:cytoskeleton"/>
    <property type="evidence" value="ECO:0007669"/>
    <property type="project" value="UniProtKB-SubCell"/>
</dbReference>
<dbReference type="Proteomes" id="UP001557470">
    <property type="component" value="Unassembled WGS sequence"/>
</dbReference>
<evidence type="ECO:0008006" key="6">
    <source>
        <dbReference type="Google" id="ProtNLM"/>
    </source>
</evidence>
<dbReference type="SMART" id="SM00368">
    <property type="entry name" value="LRR_RI"/>
    <property type="match status" value="4"/>
</dbReference>
<name>A0ABD0W272_UMBPY</name>
<dbReference type="InterPro" id="IPR052410">
    <property type="entry name" value="DRC5"/>
</dbReference>
<reference evidence="4 5" key="1">
    <citation type="submission" date="2024-06" db="EMBL/GenBank/DDBJ databases">
        <authorList>
            <person name="Pan Q."/>
            <person name="Wen M."/>
            <person name="Jouanno E."/>
            <person name="Zahm M."/>
            <person name="Klopp C."/>
            <person name="Cabau C."/>
            <person name="Louis A."/>
            <person name="Berthelot C."/>
            <person name="Parey E."/>
            <person name="Roest Crollius H."/>
            <person name="Montfort J."/>
            <person name="Robinson-Rechavi M."/>
            <person name="Bouchez O."/>
            <person name="Lampietro C."/>
            <person name="Lopez Roques C."/>
            <person name="Donnadieu C."/>
            <person name="Postlethwait J."/>
            <person name="Bobe J."/>
            <person name="Verreycken H."/>
            <person name="Guiguen Y."/>
        </authorList>
    </citation>
    <scope>NUCLEOTIDE SEQUENCE [LARGE SCALE GENOMIC DNA]</scope>
    <source>
        <strain evidence="4">Up_M1</strain>
        <tissue evidence="4">Testis</tissue>
    </source>
</reference>
<keyword evidence="3" id="KW-0206">Cytoskeleton</keyword>
<comment type="subcellular location">
    <subcellularLocation>
        <location evidence="1">Cytoplasm</location>
        <location evidence="1">Cytoskeleton</location>
    </subcellularLocation>
</comment>
<dbReference type="SUPFAM" id="SSF52047">
    <property type="entry name" value="RNI-like"/>
    <property type="match status" value="1"/>
</dbReference>
<dbReference type="EMBL" id="JAGEUA010000009">
    <property type="protein sequence ID" value="KAL0964969.1"/>
    <property type="molecule type" value="Genomic_DNA"/>
</dbReference>
<accession>A0ABD0W272</accession>
<dbReference type="PANTHER" id="PTHR24107:SF27">
    <property type="entry name" value="DYNEIN REGULATORY COMPLEX SUBUNIT 5"/>
    <property type="match status" value="1"/>
</dbReference>
<dbReference type="Pfam" id="PF13516">
    <property type="entry name" value="LRR_6"/>
    <property type="match status" value="4"/>
</dbReference>
<organism evidence="4 5">
    <name type="scientific">Umbra pygmaea</name>
    <name type="common">Eastern mudminnow</name>
    <dbReference type="NCBI Taxonomy" id="75934"/>
    <lineage>
        <taxon>Eukaryota</taxon>
        <taxon>Metazoa</taxon>
        <taxon>Chordata</taxon>
        <taxon>Craniata</taxon>
        <taxon>Vertebrata</taxon>
        <taxon>Euteleostomi</taxon>
        <taxon>Actinopterygii</taxon>
        <taxon>Neopterygii</taxon>
        <taxon>Teleostei</taxon>
        <taxon>Protacanthopterygii</taxon>
        <taxon>Esociformes</taxon>
        <taxon>Umbridae</taxon>
        <taxon>Umbra</taxon>
    </lineage>
</organism>
<evidence type="ECO:0000256" key="1">
    <source>
        <dbReference type="ARBA" id="ARBA00004245"/>
    </source>
</evidence>
<evidence type="ECO:0000256" key="2">
    <source>
        <dbReference type="ARBA" id="ARBA00022490"/>
    </source>
</evidence>
<dbReference type="InterPro" id="IPR001611">
    <property type="entry name" value="Leu-rich_rpt"/>
</dbReference>
<keyword evidence="5" id="KW-1185">Reference proteome</keyword>
<evidence type="ECO:0000313" key="5">
    <source>
        <dbReference type="Proteomes" id="UP001557470"/>
    </source>
</evidence>
<dbReference type="InterPro" id="IPR032675">
    <property type="entry name" value="LRR_dom_sf"/>
</dbReference>